<accession>A0A328BNH1</accession>
<dbReference type="Proteomes" id="UP000249524">
    <property type="component" value="Unassembled WGS sequence"/>
</dbReference>
<feature type="domain" description="HTH LytTR-type" evidence="3">
    <location>
        <begin position="151"/>
        <end position="255"/>
    </location>
</feature>
<feature type="modified residue" description="4-aspartylphosphate" evidence="1">
    <location>
        <position position="53"/>
    </location>
</feature>
<dbReference type="OrthoDB" id="9786101at2"/>
<keyword evidence="4" id="KW-0238">DNA-binding</keyword>
<dbReference type="PROSITE" id="PS50930">
    <property type="entry name" value="HTH_LYTTR"/>
    <property type="match status" value="1"/>
</dbReference>
<protein>
    <submittedName>
        <fullName evidence="4">DNA-binding response regulator</fullName>
    </submittedName>
</protein>
<comment type="caution">
    <text evidence="4">The sequence shown here is derived from an EMBL/GenBank/DDBJ whole genome shotgun (WGS) entry which is preliminary data.</text>
</comment>
<dbReference type="PANTHER" id="PTHR37299:SF1">
    <property type="entry name" value="STAGE 0 SPORULATION PROTEIN A HOMOLOG"/>
    <property type="match status" value="1"/>
</dbReference>
<evidence type="ECO:0000259" key="2">
    <source>
        <dbReference type="PROSITE" id="PS50110"/>
    </source>
</evidence>
<feature type="domain" description="Response regulatory" evidence="2">
    <location>
        <begin position="2"/>
        <end position="115"/>
    </location>
</feature>
<dbReference type="PANTHER" id="PTHR37299">
    <property type="entry name" value="TRANSCRIPTIONAL REGULATOR-RELATED"/>
    <property type="match status" value="1"/>
</dbReference>
<dbReference type="Pfam" id="PF04397">
    <property type="entry name" value="LytTR"/>
    <property type="match status" value="1"/>
</dbReference>
<evidence type="ECO:0000313" key="4">
    <source>
        <dbReference type="EMBL" id="RAK68900.1"/>
    </source>
</evidence>
<dbReference type="InterPro" id="IPR007492">
    <property type="entry name" value="LytTR_DNA-bd_dom"/>
</dbReference>
<dbReference type="InterPro" id="IPR046947">
    <property type="entry name" value="LytR-like"/>
</dbReference>
<dbReference type="SMART" id="SM00850">
    <property type="entry name" value="LytTR"/>
    <property type="match status" value="1"/>
</dbReference>
<proteinExistence type="predicted"/>
<dbReference type="InterPro" id="IPR011006">
    <property type="entry name" value="CheY-like_superfamily"/>
</dbReference>
<dbReference type="SUPFAM" id="SSF52172">
    <property type="entry name" value="CheY-like"/>
    <property type="match status" value="1"/>
</dbReference>
<dbReference type="AlphaFoldDB" id="A0A328BNH1"/>
<evidence type="ECO:0000256" key="1">
    <source>
        <dbReference type="PROSITE-ProRule" id="PRU00169"/>
    </source>
</evidence>
<organism evidence="4 5">
    <name type="scientific">Phenylobacterium kunshanense</name>
    <dbReference type="NCBI Taxonomy" id="1445034"/>
    <lineage>
        <taxon>Bacteria</taxon>
        <taxon>Pseudomonadati</taxon>
        <taxon>Pseudomonadota</taxon>
        <taxon>Alphaproteobacteria</taxon>
        <taxon>Caulobacterales</taxon>
        <taxon>Caulobacteraceae</taxon>
        <taxon>Phenylobacterium</taxon>
    </lineage>
</organism>
<name>A0A328BNH1_9CAUL</name>
<dbReference type="GO" id="GO:0000156">
    <property type="term" value="F:phosphorelay response regulator activity"/>
    <property type="evidence" value="ECO:0007669"/>
    <property type="project" value="InterPro"/>
</dbReference>
<keyword evidence="1" id="KW-0597">Phosphoprotein</keyword>
<sequence>MRVLVVDDEPLAVDWVIQGLRGLPDAEVVGSAGDGDEALAKVASLKPDLVFLDIQMPGRTGLDVARVLSTGAGPDVVFVTAFSDFAADAFDLDAADYLLKPVRHDRLAEAMSRARRRREASRAHQRLVALEQRLAEVERAQEPAEEFPSAFWVRQRNGRVRVPVADIRRIEADKDYALIHTSLKTHILRTTMRELERQLNPRQILRVHRGAFVRISCVARVERAGRGVMRLHMEDGAVVDVGASYVGRVVEALGLSPAGLEPD</sequence>
<dbReference type="PROSITE" id="PS50110">
    <property type="entry name" value="RESPONSE_REGULATORY"/>
    <property type="match status" value="1"/>
</dbReference>
<evidence type="ECO:0000313" key="5">
    <source>
        <dbReference type="Proteomes" id="UP000249524"/>
    </source>
</evidence>
<dbReference type="EMBL" id="QFYS01000001">
    <property type="protein sequence ID" value="RAK68900.1"/>
    <property type="molecule type" value="Genomic_DNA"/>
</dbReference>
<dbReference type="Pfam" id="PF00072">
    <property type="entry name" value="Response_reg"/>
    <property type="match status" value="1"/>
</dbReference>
<dbReference type="RefSeq" id="WP_111274392.1">
    <property type="nucleotide sequence ID" value="NZ_QFYS01000001.1"/>
</dbReference>
<gene>
    <name evidence="4" type="ORF">DJ019_02490</name>
</gene>
<dbReference type="GO" id="GO:0003677">
    <property type="term" value="F:DNA binding"/>
    <property type="evidence" value="ECO:0007669"/>
    <property type="project" value="UniProtKB-KW"/>
</dbReference>
<dbReference type="Gene3D" id="2.40.50.1020">
    <property type="entry name" value="LytTr DNA-binding domain"/>
    <property type="match status" value="1"/>
</dbReference>
<dbReference type="InterPro" id="IPR001789">
    <property type="entry name" value="Sig_transdc_resp-reg_receiver"/>
</dbReference>
<dbReference type="Gene3D" id="3.40.50.2300">
    <property type="match status" value="1"/>
</dbReference>
<dbReference type="SMART" id="SM00448">
    <property type="entry name" value="REC"/>
    <property type="match status" value="1"/>
</dbReference>
<evidence type="ECO:0000259" key="3">
    <source>
        <dbReference type="PROSITE" id="PS50930"/>
    </source>
</evidence>
<reference evidence="4 5" key="1">
    <citation type="submission" date="2018-05" db="EMBL/GenBank/DDBJ databases">
        <authorList>
            <person name="Lanie J.A."/>
            <person name="Ng W.-L."/>
            <person name="Kazmierczak K.M."/>
            <person name="Andrzejewski T.M."/>
            <person name="Davidsen T.M."/>
            <person name="Wayne K.J."/>
            <person name="Tettelin H."/>
            <person name="Glass J.I."/>
            <person name="Rusch D."/>
            <person name="Podicherti R."/>
            <person name="Tsui H.-C.T."/>
            <person name="Winkler M.E."/>
        </authorList>
    </citation>
    <scope>NUCLEOTIDE SEQUENCE [LARGE SCALE GENOMIC DNA]</scope>
    <source>
        <strain evidence="4 5">BUT-10</strain>
    </source>
</reference>
<keyword evidence="5" id="KW-1185">Reference proteome</keyword>